<dbReference type="AlphaFoldDB" id="A0A1Y6G6W1"/>
<reference evidence="2" key="1">
    <citation type="submission" date="2017-04" db="EMBL/GenBank/DDBJ databases">
        <authorList>
            <person name="Varghese N."/>
            <person name="Submissions S."/>
        </authorList>
    </citation>
    <scope>NUCLEOTIDE SEQUENCE [LARGE SCALE GENOMIC DNA]</scope>
</reference>
<evidence type="ECO:0000313" key="2">
    <source>
        <dbReference type="Proteomes" id="UP000194474"/>
    </source>
</evidence>
<dbReference type="Gene3D" id="3.40.50.300">
    <property type="entry name" value="P-loop containing nucleotide triphosphate hydrolases"/>
    <property type="match status" value="1"/>
</dbReference>
<keyword evidence="2" id="KW-1185">Reference proteome</keyword>
<accession>A0A1Y6G6W1</accession>
<dbReference type="OrthoDB" id="5288220at2"/>
<dbReference type="EMBL" id="FXWK01000002">
    <property type="protein sequence ID" value="SMQ85902.1"/>
    <property type="molecule type" value="Genomic_DNA"/>
</dbReference>
<dbReference type="Pfam" id="PF05621">
    <property type="entry name" value="TniB"/>
    <property type="match status" value="1"/>
</dbReference>
<sequence>MSDQENQGQGNEPEDVFEVIRGRMSPEHKVASEALDKLNAVYVDTARDKVLGNSFDRFLNYVTAKQRYGRRGKGNAFFVTGESGAGKTDMVERLLMEHPWLQPFKHNGRIVRPWVRVALQGPATLRFLGQEILEAIEYPIKATARQSEVWNTLPKQLKSSMVFLVHIDETQHLMTKGADTEEVSSAIKGLMNYVPFPVSFILSGKPRLNGLIVHDDQTERRNFSLALDAVHPENDRALIVKIITKHCDAVGLKHDLFVKSDMPERIAHAANHQFGRMCEVVILGIQIAVMKGDKELLPDHLAKAYRDHSNTRGLDDMNPFQAEDFETLPRGYFVTGKDEYPE</sequence>
<organism evidence="1 2">
    <name type="scientific">Devosia lucknowensis</name>
    <dbReference type="NCBI Taxonomy" id="1096929"/>
    <lineage>
        <taxon>Bacteria</taxon>
        <taxon>Pseudomonadati</taxon>
        <taxon>Pseudomonadota</taxon>
        <taxon>Alphaproteobacteria</taxon>
        <taxon>Hyphomicrobiales</taxon>
        <taxon>Devosiaceae</taxon>
        <taxon>Devosia</taxon>
    </lineage>
</organism>
<dbReference type="InterPro" id="IPR008868">
    <property type="entry name" value="TniB"/>
</dbReference>
<dbReference type="RefSeq" id="WP_086471530.1">
    <property type="nucleotide sequence ID" value="NZ_FXWK01000002.1"/>
</dbReference>
<dbReference type="Proteomes" id="UP000194474">
    <property type="component" value="Unassembled WGS sequence"/>
</dbReference>
<dbReference type="SUPFAM" id="SSF52540">
    <property type="entry name" value="P-loop containing nucleoside triphosphate hydrolases"/>
    <property type="match status" value="1"/>
</dbReference>
<evidence type="ECO:0000313" key="1">
    <source>
        <dbReference type="EMBL" id="SMQ85902.1"/>
    </source>
</evidence>
<gene>
    <name evidence="1" type="ORF">SAMN06295905_3197</name>
</gene>
<name>A0A1Y6G6W1_9HYPH</name>
<dbReference type="InterPro" id="IPR027417">
    <property type="entry name" value="P-loop_NTPase"/>
</dbReference>
<protein>
    <submittedName>
        <fullName evidence="1">TniB protein</fullName>
    </submittedName>
</protein>
<proteinExistence type="predicted"/>